<dbReference type="SMART" id="SM00278">
    <property type="entry name" value="HhH1"/>
    <property type="match status" value="2"/>
</dbReference>
<dbReference type="AlphaFoldDB" id="A0A1R3VR39"/>
<accession>A0A1R3VR39</accession>
<dbReference type="Pfam" id="PF12836">
    <property type="entry name" value="HHH_3"/>
    <property type="match status" value="1"/>
</dbReference>
<protein>
    <submittedName>
        <fullName evidence="3">Competence protein ComEA</fullName>
    </submittedName>
</protein>
<dbReference type="STRING" id="233100.SAMN05216526_0040"/>
<proteinExistence type="predicted"/>
<name>A0A1R3VR39_9GAMM</name>
<dbReference type="EMBL" id="FTPK01000001">
    <property type="protein sequence ID" value="SIT65592.1"/>
    <property type="molecule type" value="Genomic_DNA"/>
</dbReference>
<dbReference type="GO" id="GO:0006281">
    <property type="term" value="P:DNA repair"/>
    <property type="evidence" value="ECO:0007669"/>
    <property type="project" value="InterPro"/>
</dbReference>
<dbReference type="PANTHER" id="PTHR21180">
    <property type="entry name" value="ENDONUCLEASE/EXONUCLEASE/PHOSPHATASE FAMILY DOMAIN-CONTAINING PROTEIN 1"/>
    <property type="match status" value="1"/>
</dbReference>
<keyword evidence="1" id="KW-0732">Signal</keyword>
<dbReference type="GO" id="GO:0015628">
    <property type="term" value="P:protein secretion by the type II secretion system"/>
    <property type="evidence" value="ECO:0007669"/>
    <property type="project" value="TreeGrafter"/>
</dbReference>
<dbReference type="InterPro" id="IPR051675">
    <property type="entry name" value="Endo/Exo/Phosphatase_dom_1"/>
</dbReference>
<dbReference type="InterPro" id="IPR003583">
    <property type="entry name" value="Hlx-hairpin-Hlx_DNA-bd_motif"/>
</dbReference>
<dbReference type="InterPro" id="IPR004509">
    <property type="entry name" value="Competence_ComEA_HhH"/>
</dbReference>
<feature type="domain" description="Helix-hairpin-helix DNA-binding motif class 1" evidence="2">
    <location>
        <begin position="65"/>
        <end position="84"/>
    </location>
</feature>
<keyword evidence="4" id="KW-1185">Reference proteome</keyword>
<reference evidence="3 4" key="1">
    <citation type="submission" date="2017-01" db="EMBL/GenBank/DDBJ databases">
        <authorList>
            <person name="Mah S.A."/>
            <person name="Swanson W.J."/>
            <person name="Moy G.W."/>
            <person name="Vacquier V.D."/>
        </authorList>
    </citation>
    <scope>NUCLEOTIDE SEQUENCE [LARGE SCALE GENOMIC DNA]</scope>
    <source>
        <strain evidence="3 4">M9</strain>
    </source>
</reference>
<dbReference type="OrthoDB" id="7510573at2"/>
<feature type="chain" id="PRO_5012706708" evidence="1">
    <location>
        <begin position="23"/>
        <end position="91"/>
    </location>
</feature>
<dbReference type="NCBIfam" id="TIGR00426">
    <property type="entry name" value="competence protein ComEA helix-hairpin-helix repeat region"/>
    <property type="match status" value="1"/>
</dbReference>
<dbReference type="Gene3D" id="1.10.150.280">
    <property type="entry name" value="AF1531-like domain"/>
    <property type="match status" value="1"/>
</dbReference>
<dbReference type="Proteomes" id="UP000223759">
    <property type="component" value="Unassembled WGS sequence"/>
</dbReference>
<dbReference type="GO" id="GO:0003677">
    <property type="term" value="F:DNA binding"/>
    <property type="evidence" value="ECO:0007669"/>
    <property type="project" value="InterPro"/>
</dbReference>
<feature type="domain" description="Helix-hairpin-helix DNA-binding motif class 1" evidence="2">
    <location>
        <begin position="35"/>
        <end position="54"/>
    </location>
</feature>
<dbReference type="GO" id="GO:0015627">
    <property type="term" value="C:type II protein secretion system complex"/>
    <property type="evidence" value="ECO:0007669"/>
    <property type="project" value="TreeGrafter"/>
</dbReference>
<dbReference type="PANTHER" id="PTHR21180:SF32">
    <property type="entry name" value="ENDONUCLEASE_EXONUCLEASE_PHOSPHATASE FAMILY DOMAIN-CONTAINING PROTEIN 1"/>
    <property type="match status" value="1"/>
</dbReference>
<evidence type="ECO:0000259" key="2">
    <source>
        <dbReference type="SMART" id="SM00278"/>
    </source>
</evidence>
<feature type="signal peptide" evidence="1">
    <location>
        <begin position="1"/>
        <end position="22"/>
    </location>
</feature>
<dbReference type="InterPro" id="IPR010994">
    <property type="entry name" value="RuvA_2-like"/>
</dbReference>
<sequence length="91" mass="9528">MKRLAIFLLTLSLLMGAGLAQAQTMVNVNEADAAALAAALTGVGQARAEAIISYREANGPFQSVHELLQVPGIGPATVELNLDRIQLGNEE</sequence>
<organism evidence="3 4">
    <name type="scientific">Ectothiorhodosinus mongolicus</name>
    <dbReference type="NCBI Taxonomy" id="233100"/>
    <lineage>
        <taxon>Bacteria</taxon>
        <taxon>Pseudomonadati</taxon>
        <taxon>Pseudomonadota</taxon>
        <taxon>Gammaproteobacteria</taxon>
        <taxon>Chromatiales</taxon>
        <taxon>Ectothiorhodospiraceae</taxon>
        <taxon>Ectothiorhodosinus</taxon>
    </lineage>
</organism>
<gene>
    <name evidence="3" type="ORF">SAMN05216526_0040</name>
</gene>
<evidence type="ECO:0000313" key="3">
    <source>
        <dbReference type="EMBL" id="SIT65592.1"/>
    </source>
</evidence>
<evidence type="ECO:0000256" key="1">
    <source>
        <dbReference type="SAM" id="SignalP"/>
    </source>
</evidence>
<dbReference type="SUPFAM" id="SSF47781">
    <property type="entry name" value="RuvA domain 2-like"/>
    <property type="match status" value="1"/>
</dbReference>
<dbReference type="RefSeq" id="WP_076753920.1">
    <property type="nucleotide sequence ID" value="NZ_CP023018.1"/>
</dbReference>
<evidence type="ECO:0000313" key="4">
    <source>
        <dbReference type="Proteomes" id="UP000223759"/>
    </source>
</evidence>